<organism evidence="1 2">
    <name type="scientific">Grifola frondosa</name>
    <name type="common">Maitake</name>
    <name type="synonym">Polyporus frondosus</name>
    <dbReference type="NCBI Taxonomy" id="5627"/>
    <lineage>
        <taxon>Eukaryota</taxon>
        <taxon>Fungi</taxon>
        <taxon>Dikarya</taxon>
        <taxon>Basidiomycota</taxon>
        <taxon>Agaricomycotina</taxon>
        <taxon>Agaricomycetes</taxon>
        <taxon>Polyporales</taxon>
        <taxon>Grifolaceae</taxon>
        <taxon>Grifola</taxon>
    </lineage>
</organism>
<dbReference type="AlphaFoldDB" id="A0A1C7LT52"/>
<accession>A0A1C7LT52</accession>
<keyword evidence="2" id="KW-1185">Reference proteome</keyword>
<dbReference type="Proteomes" id="UP000092993">
    <property type="component" value="Unassembled WGS sequence"/>
</dbReference>
<protein>
    <recommendedName>
        <fullName evidence="3">F-box domain-containing protein</fullName>
    </recommendedName>
</protein>
<name>A0A1C7LT52_GRIFR</name>
<dbReference type="OMA" id="HWTDPIL"/>
<sequence>MSVIPSAPLIFCDLPTDLIRDIFELAALSDVPTARALTLVSSPVRHWTVPILYHTVILCSSRALRAFLSAISSKPADFPRTRIKHLGIFALGPVQSIDRVLRACAGVCSLACGFSLPGYKKLHGCDAVQALVRPREQHFLGMSCRDGWDLSLIAPSVTHLRIHLTSFDSSRPDLPFTFAASDGEQSGWECLAALSSLTHLAIVYRPSRESTVPAAIIPHLQRLLTNTASAGGDANSIPTLKLILIQLLGTANDASLAGNAVNVLNSAAATTGGTALRIVAEPAPVSAVRQWEQAVRGGPGVWEAAEAVVIARLAAATC</sequence>
<dbReference type="EMBL" id="LUGG01000025">
    <property type="protein sequence ID" value="OBZ67099.1"/>
    <property type="molecule type" value="Genomic_DNA"/>
</dbReference>
<reference evidence="1 2" key="1">
    <citation type="submission" date="2016-03" db="EMBL/GenBank/DDBJ databases">
        <title>Whole genome sequencing of Grifola frondosa 9006-11.</title>
        <authorList>
            <person name="Min B."/>
            <person name="Park H."/>
            <person name="Kim J.-G."/>
            <person name="Cho H."/>
            <person name="Oh Y.-L."/>
            <person name="Kong W.-S."/>
            <person name="Choi I.-G."/>
        </authorList>
    </citation>
    <scope>NUCLEOTIDE SEQUENCE [LARGE SCALE GENOMIC DNA]</scope>
    <source>
        <strain evidence="1 2">9006-11</strain>
    </source>
</reference>
<evidence type="ECO:0008006" key="3">
    <source>
        <dbReference type="Google" id="ProtNLM"/>
    </source>
</evidence>
<evidence type="ECO:0000313" key="2">
    <source>
        <dbReference type="Proteomes" id="UP000092993"/>
    </source>
</evidence>
<dbReference type="OrthoDB" id="3145912at2759"/>
<comment type="caution">
    <text evidence="1">The sequence shown here is derived from an EMBL/GenBank/DDBJ whole genome shotgun (WGS) entry which is preliminary data.</text>
</comment>
<proteinExistence type="predicted"/>
<evidence type="ECO:0000313" key="1">
    <source>
        <dbReference type="EMBL" id="OBZ67099.1"/>
    </source>
</evidence>
<gene>
    <name evidence="1" type="ORF">A0H81_12835</name>
</gene>